<evidence type="ECO:0000313" key="1">
    <source>
        <dbReference type="EMBL" id="CAG8704049.1"/>
    </source>
</evidence>
<dbReference type="Proteomes" id="UP000789920">
    <property type="component" value="Unassembled WGS sequence"/>
</dbReference>
<gene>
    <name evidence="1" type="ORF">RPERSI_LOCUS10157</name>
</gene>
<name>A0ACA9PCT9_9GLOM</name>
<feature type="non-terminal residue" evidence="1">
    <location>
        <position position="1"/>
    </location>
</feature>
<dbReference type="EMBL" id="CAJVQC010019854">
    <property type="protein sequence ID" value="CAG8704049.1"/>
    <property type="molecule type" value="Genomic_DNA"/>
</dbReference>
<protein>
    <submittedName>
        <fullName evidence="1">12415_t:CDS:1</fullName>
    </submittedName>
</protein>
<organism evidence="1 2">
    <name type="scientific">Racocetra persica</name>
    <dbReference type="NCBI Taxonomy" id="160502"/>
    <lineage>
        <taxon>Eukaryota</taxon>
        <taxon>Fungi</taxon>
        <taxon>Fungi incertae sedis</taxon>
        <taxon>Mucoromycota</taxon>
        <taxon>Glomeromycotina</taxon>
        <taxon>Glomeromycetes</taxon>
        <taxon>Diversisporales</taxon>
        <taxon>Gigasporaceae</taxon>
        <taxon>Racocetra</taxon>
    </lineage>
</organism>
<sequence length="92" mass="10425">KCPKEDSLRKCLNQYIKEAVSFRDNFSAYNADLSVEYNKRVIHPICGIKLNFPIVARSPSSTFVTASHSYPNLKRSARFGGNLTRLKLFGMP</sequence>
<accession>A0ACA9PCT9</accession>
<proteinExistence type="predicted"/>
<reference evidence="1" key="1">
    <citation type="submission" date="2021-06" db="EMBL/GenBank/DDBJ databases">
        <authorList>
            <person name="Kallberg Y."/>
            <person name="Tangrot J."/>
            <person name="Rosling A."/>
        </authorList>
    </citation>
    <scope>NUCLEOTIDE SEQUENCE</scope>
    <source>
        <strain evidence="1">MA461A</strain>
    </source>
</reference>
<keyword evidence="2" id="KW-1185">Reference proteome</keyword>
<evidence type="ECO:0000313" key="2">
    <source>
        <dbReference type="Proteomes" id="UP000789920"/>
    </source>
</evidence>
<comment type="caution">
    <text evidence="1">The sequence shown here is derived from an EMBL/GenBank/DDBJ whole genome shotgun (WGS) entry which is preliminary data.</text>
</comment>